<comment type="caution">
    <text evidence="3">The sequence shown here is derived from an EMBL/GenBank/DDBJ whole genome shotgun (WGS) entry which is preliminary data.</text>
</comment>
<dbReference type="RefSeq" id="WP_135341365.1">
    <property type="nucleotide sequence ID" value="NZ_JBHLTX010000037.1"/>
</dbReference>
<feature type="transmembrane region" description="Helical" evidence="2">
    <location>
        <begin position="327"/>
        <end position="349"/>
    </location>
</feature>
<dbReference type="EMBL" id="SRID01000311">
    <property type="protein sequence ID" value="TGA95636.1"/>
    <property type="molecule type" value="Genomic_DNA"/>
</dbReference>
<evidence type="ECO:0000313" key="4">
    <source>
        <dbReference type="Proteomes" id="UP000297948"/>
    </source>
</evidence>
<keyword evidence="4" id="KW-1185">Reference proteome</keyword>
<accession>A0A4Z0GGI8</accession>
<sequence>MLSLRLARDTHPLVLLRRLLVALASASAGFLLLCTLGYAMAHPQRAGGSAARLLWCVVPLAATVQFAVAVARIDRGTRDGRGLAAAGFGPARRARLAAASTAVTCALGSALALAGFLGARRYGRPPSLADDLGRGVHVPLGAVLLLLGAVPALAAVSSAVSLWPRRARPPRPKPPEEPETEQDRPSAEDPESTPRRSEPIALDFGLPWGAALVAAGLAVETYAGRGAGDSAGQLLPLPGHPVHSPPGVLGGWVLVALGLMAMGPGLTQVCGRLLAAFRPGPLRLLAGRALEADADRLGRPLGVLCAVATTAYAVVDLYGDALGSAGPVAGLGAGLVMACVTATTLVTALEVRGDRADTTATLLSVGASARLLRGATALRTGALLAMLAVLCVLIAELLTLPLTG</sequence>
<evidence type="ECO:0000256" key="1">
    <source>
        <dbReference type="SAM" id="MobiDB-lite"/>
    </source>
</evidence>
<keyword evidence="2" id="KW-1133">Transmembrane helix</keyword>
<feature type="transmembrane region" description="Helical" evidence="2">
    <location>
        <begin position="138"/>
        <end position="163"/>
    </location>
</feature>
<evidence type="ECO:0000256" key="2">
    <source>
        <dbReference type="SAM" id="Phobius"/>
    </source>
</evidence>
<name>A0A4Z0GGI8_9ACTN</name>
<protein>
    <submittedName>
        <fullName evidence="3">Uncharacterized protein</fullName>
    </submittedName>
</protein>
<feature type="transmembrane region" description="Helical" evidence="2">
    <location>
        <begin position="297"/>
        <end position="315"/>
    </location>
</feature>
<dbReference type="AlphaFoldDB" id="A0A4Z0GGI8"/>
<feature type="transmembrane region" description="Helical" evidence="2">
    <location>
        <begin position="94"/>
        <end position="118"/>
    </location>
</feature>
<feature type="region of interest" description="Disordered" evidence="1">
    <location>
        <begin position="165"/>
        <end position="199"/>
    </location>
</feature>
<feature type="transmembrane region" description="Helical" evidence="2">
    <location>
        <begin position="52"/>
        <end position="73"/>
    </location>
</feature>
<dbReference type="OrthoDB" id="4216285at2"/>
<evidence type="ECO:0000313" key="3">
    <source>
        <dbReference type="EMBL" id="TGA95636.1"/>
    </source>
</evidence>
<organism evidence="3 4">
    <name type="scientific">Streptomyces palmae</name>
    <dbReference type="NCBI Taxonomy" id="1701085"/>
    <lineage>
        <taxon>Bacteria</taxon>
        <taxon>Bacillati</taxon>
        <taxon>Actinomycetota</taxon>
        <taxon>Actinomycetes</taxon>
        <taxon>Kitasatosporales</taxon>
        <taxon>Streptomycetaceae</taxon>
        <taxon>Streptomyces</taxon>
    </lineage>
</organism>
<proteinExistence type="predicted"/>
<reference evidence="3 4" key="1">
    <citation type="submission" date="2019-03" db="EMBL/GenBank/DDBJ databases">
        <authorList>
            <person name="Gonzalez-Pimentel J.L."/>
        </authorList>
    </citation>
    <scope>NUCLEOTIDE SEQUENCE [LARGE SCALE GENOMIC DNA]</scope>
    <source>
        <strain evidence="3 4">JCM 31289</strain>
    </source>
</reference>
<dbReference type="Proteomes" id="UP000297948">
    <property type="component" value="Unassembled WGS sequence"/>
</dbReference>
<keyword evidence="2" id="KW-0812">Transmembrane</keyword>
<feature type="transmembrane region" description="Helical" evidence="2">
    <location>
        <begin position="20"/>
        <end position="40"/>
    </location>
</feature>
<gene>
    <name evidence="3" type="ORF">E4099_24950</name>
</gene>
<feature type="transmembrane region" description="Helical" evidence="2">
    <location>
        <begin position="380"/>
        <end position="402"/>
    </location>
</feature>
<keyword evidence="2" id="KW-0472">Membrane</keyword>
<feature type="compositionally biased region" description="Basic and acidic residues" evidence="1">
    <location>
        <begin position="173"/>
        <end position="198"/>
    </location>
</feature>